<dbReference type="OrthoDB" id="5616932at2"/>
<dbReference type="InterPro" id="IPR049921">
    <property type="entry name" value="DotM-like"/>
</dbReference>
<proteinExistence type="predicted"/>
<evidence type="ECO:0000313" key="4">
    <source>
        <dbReference type="Proteomes" id="UP000254554"/>
    </source>
</evidence>
<evidence type="ECO:0000259" key="2">
    <source>
        <dbReference type="Pfam" id="PF23127"/>
    </source>
</evidence>
<dbReference type="Pfam" id="PF23127">
    <property type="entry name" value="DotM_C"/>
    <property type="match status" value="1"/>
</dbReference>
<organism evidence="3 4">
    <name type="scientific">Fluoribacter dumoffii</name>
    <dbReference type="NCBI Taxonomy" id="463"/>
    <lineage>
        <taxon>Bacteria</taxon>
        <taxon>Pseudomonadati</taxon>
        <taxon>Pseudomonadota</taxon>
        <taxon>Gammaproteobacteria</taxon>
        <taxon>Legionellales</taxon>
        <taxon>Legionellaceae</taxon>
        <taxon>Fluoribacter</taxon>
    </lineage>
</organism>
<sequence>MAQQPQQQGTDSGMGPIWVMVLLFITVFLIWKMGHQYIVMFVFQINIWQAKLVNLFVHSDQLASLIQIMQTIDPNAVNWEQLVETTRAVGDFMRYPVVLVLLVLAVLLYQSNITLKFRKIYDMKKLREQEQFNWPAIMPIVKEDLVGQDINKGPWAMALTPMEFARKYNLLKKEDVLLDNPVPGQEMTAGIRRGDAKRVFTLQLGPYWDGFEHCSPQAYALAAVFMARINRDRDAANHILSTLDKTYVAGKPEYSVARPTIEKYKNSEIVQEIVAKHAYTLSVMASLLERARDDGVVPSSEFLWLRPVDRRLWYMLNCVGRQTPFSEVAGPFSHWKAEKEMGRRSLVPMVDEAIKALEIAIKEVKLSPRQMQELEP</sequence>
<keyword evidence="1" id="KW-0812">Transmembrane</keyword>
<feature type="transmembrane region" description="Helical" evidence="1">
    <location>
        <begin position="12"/>
        <end position="31"/>
    </location>
</feature>
<feature type="transmembrane region" description="Helical" evidence="1">
    <location>
        <begin position="92"/>
        <end position="109"/>
    </location>
</feature>
<accession>A0A377GE54</accession>
<dbReference type="STRING" id="1094715.GCA_000236165_02545"/>
<gene>
    <name evidence="3" type="ORF">NCTC11370_02700</name>
</gene>
<keyword evidence="1" id="KW-1133">Transmembrane helix</keyword>
<evidence type="ECO:0000313" key="3">
    <source>
        <dbReference type="EMBL" id="STO22608.1"/>
    </source>
</evidence>
<evidence type="ECO:0000256" key="1">
    <source>
        <dbReference type="SAM" id="Phobius"/>
    </source>
</evidence>
<dbReference type="EMBL" id="UGGT01000001">
    <property type="protein sequence ID" value="STO22608.1"/>
    <property type="molecule type" value="Genomic_DNA"/>
</dbReference>
<dbReference type="NCBIfam" id="NF033890">
    <property type="entry name" value="DotM_IcmP_IVB"/>
    <property type="match status" value="1"/>
</dbReference>
<keyword evidence="1" id="KW-0472">Membrane</keyword>
<feature type="domain" description="DotM C-terminal cytoplasmic" evidence="2">
    <location>
        <begin position="195"/>
        <end position="358"/>
    </location>
</feature>
<dbReference type="RefSeq" id="WP_010654717.1">
    <property type="nucleotide sequence ID" value="NZ_JAPHOO010000001.1"/>
</dbReference>
<protein>
    <recommendedName>
        <fullName evidence="2">DotM C-terminal cytoplasmic domain-containing protein</fullName>
    </recommendedName>
</protein>
<dbReference type="InterPro" id="IPR056464">
    <property type="entry name" value="DotM_C"/>
</dbReference>
<reference evidence="3 4" key="1">
    <citation type="submission" date="2018-06" db="EMBL/GenBank/DDBJ databases">
        <authorList>
            <consortium name="Pathogen Informatics"/>
            <person name="Doyle S."/>
        </authorList>
    </citation>
    <scope>NUCLEOTIDE SEQUENCE [LARGE SCALE GENOMIC DNA]</scope>
    <source>
        <strain evidence="3 4">NCTC11370</strain>
    </source>
</reference>
<keyword evidence="4" id="KW-1185">Reference proteome</keyword>
<name>A0A377GE54_9GAMM</name>
<dbReference type="AlphaFoldDB" id="A0A377GE54"/>
<dbReference type="GeneID" id="93293459"/>
<dbReference type="Proteomes" id="UP000254554">
    <property type="component" value="Unassembled WGS sequence"/>
</dbReference>